<dbReference type="Proteomes" id="UP000038011">
    <property type="component" value="Unassembled WGS sequence"/>
</dbReference>
<evidence type="ECO:0000256" key="4">
    <source>
        <dbReference type="ARBA" id="ARBA00023284"/>
    </source>
</evidence>
<evidence type="ECO:0000313" key="7">
    <source>
        <dbReference type="Proteomes" id="UP000038011"/>
    </source>
</evidence>
<keyword evidence="3" id="KW-1015">Disulfide bond</keyword>
<dbReference type="PROSITE" id="PS51352">
    <property type="entry name" value="THIOREDOXIN_2"/>
    <property type="match status" value="1"/>
</dbReference>
<proteinExistence type="predicted"/>
<evidence type="ECO:0000259" key="5">
    <source>
        <dbReference type="PROSITE" id="PS51352"/>
    </source>
</evidence>
<reference evidence="6 7" key="1">
    <citation type="submission" date="2015-01" db="EMBL/GenBank/DDBJ databases">
        <title>Ahrensia donghaiensis sp. nov., a novel dimethylsulphoniopropionate-cleavage bacterium isolated from seawater and emended descriptions of the genus Ahrensia and Ahrensia kielensis.</title>
        <authorList>
            <person name="Liu J."/>
        </authorList>
    </citation>
    <scope>NUCLEOTIDE SEQUENCE [LARGE SCALE GENOMIC DNA]</scope>
    <source>
        <strain evidence="6 7">LZD062</strain>
    </source>
</reference>
<dbReference type="CDD" id="cd03023">
    <property type="entry name" value="DsbA_Com1_like"/>
    <property type="match status" value="1"/>
</dbReference>
<dbReference type="InterPro" id="IPR001853">
    <property type="entry name" value="DSBA-like_thioredoxin_dom"/>
</dbReference>
<gene>
    <name evidence="6" type="ORF">SU32_12500</name>
</gene>
<organism evidence="6 7">
    <name type="scientific">Ahrensia marina</name>
    <dbReference type="NCBI Taxonomy" id="1514904"/>
    <lineage>
        <taxon>Bacteria</taxon>
        <taxon>Pseudomonadati</taxon>
        <taxon>Pseudomonadota</taxon>
        <taxon>Alphaproteobacteria</taxon>
        <taxon>Hyphomicrobiales</taxon>
        <taxon>Ahrensiaceae</taxon>
        <taxon>Ahrensia</taxon>
    </lineage>
</organism>
<dbReference type="Gene3D" id="3.40.30.10">
    <property type="entry name" value="Glutaredoxin"/>
    <property type="match status" value="1"/>
</dbReference>
<evidence type="ECO:0000256" key="1">
    <source>
        <dbReference type="ARBA" id="ARBA00022729"/>
    </source>
</evidence>
<evidence type="ECO:0000256" key="3">
    <source>
        <dbReference type="ARBA" id="ARBA00023157"/>
    </source>
</evidence>
<protein>
    <submittedName>
        <fullName evidence="6">Membrane protein</fullName>
    </submittedName>
</protein>
<dbReference type="PROSITE" id="PS00194">
    <property type="entry name" value="THIOREDOXIN_1"/>
    <property type="match status" value="1"/>
</dbReference>
<dbReference type="Pfam" id="PF01323">
    <property type="entry name" value="DSBA"/>
    <property type="match status" value="1"/>
</dbReference>
<dbReference type="PANTHER" id="PTHR13887:SF14">
    <property type="entry name" value="DISULFIDE BOND FORMATION PROTEIN D"/>
    <property type="match status" value="1"/>
</dbReference>
<dbReference type="STRING" id="1514904.SU32_12500"/>
<dbReference type="InterPro" id="IPR017937">
    <property type="entry name" value="Thioredoxin_CS"/>
</dbReference>
<keyword evidence="2" id="KW-0560">Oxidoreductase</keyword>
<dbReference type="InterPro" id="IPR013766">
    <property type="entry name" value="Thioredoxin_domain"/>
</dbReference>
<dbReference type="SUPFAM" id="SSF52833">
    <property type="entry name" value="Thioredoxin-like"/>
    <property type="match status" value="1"/>
</dbReference>
<evidence type="ECO:0000313" key="6">
    <source>
        <dbReference type="EMBL" id="KPB00699.1"/>
    </source>
</evidence>
<name>A0A0M9GM46_9HYPH</name>
<dbReference type="PATRIC" id="fig|1514904.3.peg.1348"/>
<dbReference type="PANTHER" id="PTHR13887">
    <property type="entry name" value="GLUTATHIONE S-TRANSFERASE KAPPA"/>
    <property type="match status" value="1"/>
</dbReference>
<accession>A0A0M9GM46</accession>
<feature type="domain" description="Thioredoxin" evidence="5">
    <location>
        <begin position="17"/>
        <end position="233"/>
    </location>
</feature>
<dbReference type="InterPro" id="IPR036249">
    <property type="entry name" value="Thioredoxin-like_sf"/>
</dbReference>
<dbReference type="EMBL" id="JXMU01000018">
    <property type="protein sequence ID" value="KPB00699.1"/>
    <property type="molecule type" value="Genomic_DNA"/>
</dbReference>
<keyword evidence="7" id="KW-1185">Reference proteome</keyword>
<comment type="caution">
    <text evidence="6">The sequence shown here is derived from an EMBL/GenBank/DDBJ whole genome shotgun (WGS) entry which is preliminary data.</text>
</comment>
<keyword evidence="1" id="KW-0732">Signal</keyword>
<dbReference type="AlphaFoldDB" id="A0A0M9GM46"/>
<sequence length="236" mass="26284">MILALAWMSVPATADDQMSEDQIKQLALEAIMENPEIIQQAFERLEQIAKERQDAQLASILSDRRDELERDPNAPILGNPDGDVTIVEFFDYNCPYCRRVKPEIAALLERDDNVRLVYREWPILGPGSVYAARAALASQSQGKYEEFHWALMSLEGRAEEQAILETAASIGLDIEQLQADMNAPEIDSHIAVSMELAEGLNITGTPTFIIGKSIAPGLVETDRLVQMVDEARLESQ</sequence>
<evidence type="ECO:0000256" key="2">
    <source>
        <dbReference type="ARBA" id="ARBA00023002"/>
    </source>
</evidence>
<dbReference type="GO" id="GO:0015036">
    <property type="term" value="F:disulfide oxidoreductase activity"/>
    <property type="evidence" value="ECO:0007669"/>
    <property type="project" value="UniProtKB-ARBA"/>
</dbReference>
<keyword evidence="4" id="KW-0676">Redox-active center</keyword>